<comment type="caution">
    <text evidence="1">The sequence shown here is derived from an EMBL/GenBank/DDBJ whole genome shotgun (WGS) entry which is preliminary data.</text>
</comment>
<dbReference type="AlphaFoldDB" id="A0A5W2M6A8"/>
<name>A0A5W2M6A8_SALET</name>
<evidence type="ECO:0000313" key="1">
    <source>
        <dbReference type="EMBL" id="EBW4471728.1"/>
    </source>
</evidence>
<protein>
    <submittedName>
        <fullName evidence="1">Uncharacterized protein</fullName>
    </submittedName>
</protein>
<dbReference type="Proteomes" id="UP000839639">
    <property type="component" value="Unassembled WGS sequence"/>
</dbReference>
<accession>A0A5W2M6A8</accession>
<dbReference type="EMBL" id="AAHIJD010000073">
    <property type="protein sequence ID" value="EBW4471728.1"/>
    <property type="molecule type" value="Genomic_DNA"/>
</dbReference>
<reference evidence="1" key="1">
    <citation type="submission" date="2018-06" db="EMBL/GenBank/DDBJ databases">
        <authorList>
            <person name="Ashton P.M."/>
            <person name="Dallman T."/>
            <person name="Nair S."/>
            <person name="De Pinna E."/>
            <person name="Peters T."/>
            <person name="Grant K."/>
        </authorList>
    </citation>
    <scope>NUCLEOTIDE SEQUENCE [LARGE SCALE GENOMIC DNA]</scope>
    <source>
        <strain evidence="1">149361</strain>
    </source>
</reference>
<proteinExistence type="predicted"/>
<gene>
    <name evidence="1" type="ORF">DPK62_24830</name>
</gene>
<sequence length="60" mass="7338">MIHIEKEMKMNTDKQKNEERFDFNLTRMKDLVEDEYITMPEKLTEPQDILNWLNECTDTT</sequence>
<organism evidence="1">
    <name type="scientific">Salmonella enterica subsp. enterica serovar Lattenkamp</name>
    <dbReference type="NCBI Taxonomy" id="2564671"/>
    <lineage>
        <taxon>Bacteria</taxon>
        <taxon>Pseudomonadati</taxon>
        <taxon>Pseudomonadota</taxon>
        <taxon>Gammaproteobacteria</taxon>
        <taxon>Enterobacterales</taxon>
        <taxon>Enterobacteriaceae</taxon>
        <taxon>Salmonella</taxon>
    </lineage>
</organism>